<dbReference type="Proteomes" id="UP000053237">
    <property type="component" value="Unassembled WGS sequence"/>
</dbReference>
<sequence length="99" mass="11642">MEYLNELLTQLLQMQWTQRSASPPRTISVPPYKSNKRVSVPWPKAVWEQLIVPEEMAFEYTKLEHSADNKQFEAEGRILLRSLESLGKPKVSQKVDWRE</sequence>
<reference evidence="1 2" key="1">
    <citation type="submission" date="2012-05" db="EMBL/GenBank/DDBJ databases">
        <title>Recombination and specialization in a pathogen metapopulation.</title>
        <authorList>
            <person name="Gardiner A."/>
            <person name="Kemen E."/>
            <person name="Schultz-Larsen T."/>
            <person name="MacLean D."/>
            <person name="Van Oosterhout C."/>
            <person name="Jones J.D.G."/>
        </authorList>
    </citation>
    <scope>NUCLEOTIDE SEQUENCE [LARGE SCALE GENOMIC DNA]</scope>
    <source>
        <strain evidence="1 2">Ac Nc2</strain>
    </source>
</reference>
<organism evidence="1 2">
    <name type="scientific">Albugo candida</name>
    <dbReference type="NCBI Taxonomy" id="65357"/>
    <lineage>
        <taxon>Eukaryota</taxon>
        <taxon>Sar</taxon>
        <taxon>Stramenopiles</taxon>
        <taxon>Oomycota</taxon>
        <taxon>Peronosporomycetes</taxon>
        <taxon>Albuginales</taxon>
        <taxon>Albuginaceae</taxon>
        <taxon>Albugo</taxon>
    </lineage>
</organism>
<dbReference type="EMBL" id="CAIX01000059">
    <property type="protein sequence ID" value="CCI44003.1"/>
    <property type="molecule type" value="Genomic_DNA"/>
</dbReference>
<comment type="caution">
    <text evidence="1">The sequence shown here is derived from an EMBL/GenBank/DDBJ whole genome shotgun (WGS) entry which is preliminary data.</text>
</comment>
<gene>
    <name evidence="1" type="ORF">BN9_047870</name>
</gene>
<keyword evidence="2" id="KW-1185">Reference proteome</keyword>
<protein>
    <submittedName>
        <fullName evidence="1">Uncharacterized protein</fullName>
    </submittedName>
</protein>
<evidence type="ECO:0000313" key="1">
    <source>
        <dbReference type="EMBL" id="CCI44003.1"/>
    </source>
</evidence>
<dbReference type="AlphaFoldDB" id="A0A024GB67"/>
<dbReference type="InParanoid" id="A0A024GB67"/>
<proteinExistence type="predicted"/>
<accession>A0A024GB67</accession>
<evidence type="ECO:0000313" key="2">
    <source>
        <dbReference type="Proteomes" id="UP000053237"/>
    </source>
</evidence>
<name>A0A024GB67_9STRA</name>